<dbReference type="Pfam" id="PF10467">
    <property type="entry name" value="Inhibitor_I48"/>
    <property type="match status" value="1"/>
</dbReference>
<proteinExistence type="inferred from homology"/>
<evidence type="ECO:0000256" key="4">
    <source>
        <dbReference type="ARBA" id="ARBA00024855"/>
    </source>
</evidence>
<gene>
    <name evidence="6" type="ORF">RSOLAG22IIIB_12128</name>
</gene>
<comment type="subunit">
    <text evidence="1">Homodimer.</text>
</comment>
<organism evidence="6 7">
    <name type="scientific">Rhizoctonia solani</name>
    <dbReference type="NCBI Taxonomy" id="456999"/>
    <lineage>
        <taxon>Eukaryota</taxon>
        <taxon>Fungi</taxon>
        <taxon>Dikarya</taxon>
        <taxon>Basidiomycota</taxon>
        <taxon>Agaricomycotina</taxon>
        <taxon>Agaricomycetes</taxon>
        <taxon>Cantharellales</taxon>
        <taxon>Ceratobasidiaceae</taxon>
        <taxon>Rhizoctonia</taxon>
    </lineage>
</organism>
<reference evidence="6 7" key="1">
    <citation type="submission" date="2015-07" db="EMBL/GenBank/DDBJ databases">
        <authorList>
            <person name="Noorani M."/>
        </authorList>
    </citation>
    <scope>NUCLEOTIDE SEQUENCE [LARGE SCALE GENOMIC DNA]</scope>
    <source>
        <strain evidence="6">BBA 69670</strain>
    </source>
</reference>
<evidence type="ECO:0000256" key="2">
    <source>
        <dbReference type="ARBA" id="ARBA00022690"/>
    </source>
</evidence>
<keyword evidence="7" id="KW-1185">Reference proteome</keyword>
<dbReference type="AlphaFoldDB" id="A0A0K6GCV6"/>
<name>A0A0K6GCV6_9AGAM</name>
<evidence type="ECO:0000313" key="6">
    <source>
        <dbReference type="EMBL" id="CUA76209.1"/>
    </source>
</evidence>
<comment type="similarity">
    <text evidence="5">Belongs to the protease inhibitor I48 family.</text>
</comment>
<comment type="function">
    <text evidence="4">Binds and inhibits cysteine proteinases. Inhibits most strongly papain and cathepsin L, more weakly bromelain and cathepsin B while it is completely ineffective against cathepsin H.</text>
</comment>
<dbReference type="InterPro" id="IPR019508">
    <property type="entry name" value="Prot_inh_I48_clitocypin"/>
</dbReference>
<sequence>MAPLRPGPYTVRILQSTDSELLPGGEYATARAPGDVVYLTREGIEGQVWDVNIEKEDGRDYIIHLQARGINDDSPTYLHNKINEPGAPLILSEKKLFRAGHENDFGPIGIYSLVPTDIKLIGATWYVGRNDKDEVALQPVPVVPNIPHPVWAFSPLHRD</sequence>
<protein>
    <submittedName>
        <fullName evidence="6">Uncharacterized protein</fullName>
    </submittedName>
</protein>
<dbReference type="EMBL" id="CYGV01001641">
    <property type="protein sequence ID" value="CUA76209.1"/>
    <property type="molecule type" value="Genomic_DNA"/>
</dbReference>
<evidence type="ECO:0000256" key="3">
    <source>
        <dbReference type="ARBA" id="ARBA00022704"/>
    </source>
</evidence>
<keyword evidence="2" id="KW-0646">Protease inhibitor</keyword>
<accession>A0A0K6GCV6</accession>
<dbReference type="GO" id="GO:0004869">
    <property type="term" value="F:cysteine-type endopeptidase inhibitor activity"/>
    <property type="evidence" value="ECO:0007669"/>
    <property type="project" value="UniProtKB-KW"/>
</dbReference>
<dbReference type="Proteomes" id="UP000044841">
    <property type="component" value="Unassembled WGS sequence"/>
</dbReference>
<dbReference type="Gene3D" id="2.80.10.50">
    <property type="match status" value="1"/>
</dbReference>
<evidence type="ECO:0000256" key="1">
    <source>
        <dbReference type="ARBA" id="ARBA00011738"/>
    </source>
</evidence>
<evidence type="ECO:0000313" key="7">
    <source>
        <dbReference type="Proteomes" id="UP000044841"/>
    </source>
</evidence>
<keyword evidence="3" id="KW-0789">Thiol protease inhibitor</keyword>
<evidence type="ECO:0000256" key="5">
    <source>
        <dbReference type="ARBA" id="ARBA00025775"/>
    </source>
</evidence>